<protein>
    <submittedName>
        <fullName evidence="3">Lysophospholipase L1-like esterase</fullName>
    </submittedName>
</protein>
<keyword evidence="4" id="KW-1185">Reference proteome</keyword>
<feature type="domain" description="SGNH hydrolase-type esterase" evidence="2">
    <location>
        <begin position="35"/>
        <end position="205"/>
    </location>
</feature>
<evidence type="ECO:0000256" key="1">
    <source>
        <dbReference type="SAM" id="SignalP"/>
    </source>
</evidence>
<dbReference type="InterPro" id="IPR051532">
    <property type="entry name" value="Ester_Hydrolysis_Enzymes"/>
</dbReference>
<dbReference type="SUPFAM" id="SSF52266">
    <property type="entry name" value="SGNH hydrolase"/>
    <property type="match status" value="1"/>
</dbReference>
<organism evidence="3 4">
    <name type="scientific">Algoriphagus chordae</name>
    <dbReference type="NCBI Taxonomy" id="237019"/>
    <lineage>
        <taxon>Bacteria</taxon>
        <taxon>Pseudomonadati</taxon>
        <taxon>Bacteroidota</taxon>
        <taxon>Cytophagia</taxon>
        <taxon>Cytophagales</taxon>
        <taxon>Cyclobacteriaceae</taxon>
        <taxon>Algoriphagus</taxon>
    </lineage>
</organism>
<dbReference type="Gene3D" id="3.40.50.1110">
    <property type="entry name" value="SGNH hydrolase"/>
    <property type="match status" value="1"/>
</dbReference>
<dbReference type="InterPro" id="IPR013830">
    <property type="entry name" value="SGNH_hydro"/>
</dbReference>
<feature type="chain" id="PRO_5016169638" evidence="1">
    <location>
        <begin position="21"/>
        <end position="219"/>
    </location>
</feature>
<dbReference type="RefSeq" id="WP_111318646.1">
    <property type="nucleotide sequence ID" value="NZ_QKZT01000007.1"/>
</dbReference>
<dbReference type="EMBL" id="QKZT01000007">
    <property type="protein sequence ID" value="PZX52585.1"/>
    <property type="molecule type" value="Genomic_DNA"/>
</dbReference>
<evidence type="ECO:0000313" key="3">
    <source>
        <dbReference type="EMBL" id="PZX52585.1"/>
    </source>
</evidence>
<dbReference type="PANTHER" id="PTHR30383:SF5">
    <property type="entry name" value="SGNH HYDROLASE-TYPE ESTERASE DOMAIN-CONTAINING PROTEIN"/>
    <property type="match status" value="1"/>
</dbReference>
<dbReference type="InterPro" id="IPR036514">
    <property type="entry name" value="SGNH_hydro_sf"/>
</dbReference>
<dbReference type="PANTHER" id="PTHR30383">
    <property type="entry name" value="THIOESTERASE 1/PROTEASE 1/LYSOPHOSPHOLIPASE L1"/>
    <property type="match status" value="1"/>
</dbReference>
<keyword evidence="1" id="KW-0732">Signal</keyword>
<dbReference type="AlphaFoldDB" id="A0A2W7RPA1"/>
<sequence>MKKFNLFLAILLSFATVSFAQDTLSFAQAPIKIACVGNSITQGPGRDNPDSWPLQMQAILGDAYEVGNFGVSGRTLLRKGDYPYWNEPQFQQVKDFGADILVIMLGTNDSKPQNWKYASEFRQDYLDMIAEFKETMPADGKVYVVMPVPVTRENFGITPVVMNNEQRMMIMDIALDSGSELIDLYTPFMGHEDLLPDGVHPNTEGLGIMAKVVARAIRL</sequence>
<reference evidence="3 4" key="1">
    <citation type="submission" date="2018-06" db="EMBL/GenBank/DDBJ databases">
        <title>Genomic Encyclopedia of Archaeal and Bacterial Type Strains, Phase II (KMG-II): from individual species to whole genera.</title>
        <authorList>
            <person name="Goeker M."/>
        </authorList>
    </citation>
    <scope>NUCLEOTIDE SEQUENCE [LARGE SCALE GENOMIC DNA]</scope>
    <source>
        <strain evidence="3 4">DSM 19830</strain>
    </source>
</reference>
<gene>
    <name evidence="3" type="ORF">LV85_01887</name>
</gene>
<accession>A0A2W7RPA1</accession>
<comment type="caution">
    <text evidence="3">The sequence shown here is derived from an EMBL/GenBank/DDBJ whole genome shotgun (WGS) entry which is preliminary data.</text>
</comment>
<name>A0A2W7RPA1_9BACT</name>
<proteinExistence type="predicted"/>
<dbReference type="OrthoDB" id="9796689at2"/>
<dbReference type="Proteomes" id="UP000248882">
    <property type="component" value="Unassembled WGS sequence"/>
</dbReference>
<feature type="signal peptide" evidence="1">
    <location>
        <begin position="1"/>
        <end position="20"/>
    </location>
</feature>
<evidence type="ECO:0000313" key="4">
    <source>
        <dbReference type="Proteomes" id="UP000248882"/>
    </source>
</evidence>
<dbReference type="GO" id="GO:0004622">
    <property type="term" value="F:phosphatidylcholine lysophospholipase activity"/>
    <property type="evidence" value="ECO:0007669"/>
    <property type="project" value="TreeGrafter"/>
</dbReference>
<evidence type="ECO:0000259" key="2">
    <source>
        <dbReference type="Pfam" id="PF13472"/>
    </source>
</evidence>
<dbReference type="Pfam" id="PF13472">
    <property type="entry name" value="Lipase_GDSL_2"/>
    <property type="match status" value="1"/>
</dbReference>